<protein>
    <recommendedName>
        <fullName evidence="2">diguanylate cyclase</fullName>
        <ecNumber evidence="2">2.7.7.65</ecNumber>
    </recommendedName>
</protein>
<comment type="catalytic activity">
    <reaction evidence="3">
        <text>2 GTP = 3',3'-c-di-GMP + 2 diphosphate</text>
        <dbReference type="Rhea" id="RHEA:24898"/>
        <dbReference type="ChEBI" id="CHEBI:33019"/>
        <dbReference type="ChEBI" id="CHEBI:37565"/>
        <dbReference type="ChEBI" id="CHEBI:58805"/>
        <dbReference type="EC" id="2.7.7.65"/>
    </reaction>
</comment>
<dbReference type="InterPro" id="IPR043128">
    <property type="entry name" value="Rev_trsase/Diguanyl_cyclase"/>
</dbReference>
<keyword evidence="4" id="KW-1133">Transmembrane helix</keyword>
<comment type="cofactor">
    <cofactor evidence="1">
        <name>Mg(2+)</name>
        <dbReference type="ChEBI" id="CHEBI:18420"/>
    </cofactor>
</comment>
<dbReference type="RefSeq" id="WP_077312009.1">
    <property type="nucleotide sequence ID" value="NZ_AP024887.1"/>
</dbReference>
<dbReference type="AlphaFoldDB" id="A0A1R4B0X3"/>
<sequence length="464" mass="51192">MDHSSKQDVTDTWKLVDKVLSLVRPFGAITVLFGIISLAGYFGSIEGLYRPIDNGPATHPLTALIIVLLGFSLYKNVQTPLEIKQRHLFAFLAFIFTVIRLTDVVYQSDFSQYITPFLSDVLRELQTGKSNYMGGNTALMLLFISSSIVAYNFKKYVFSQMIATIAVSMPLITILGYTYGLTKFYGQMSLFTATAGFALSVATVALTADKGLVHALLSPHIGGKVARFQFVTGYIFPVVIGYFIVKLTVAPQGSLFGVFVVGVCWFIMIMVGISALVVEKVDHKRRLDEEKLHQAATTDSLTGLFNRRVFFDAANHEMARLKRSGTSLSVLMLDVDFFKKINDKAGHAMGDQVLIQLSQVLNSSLREVDIIARVGGEEFAIILPDTSQEGAQRVAENLRRNVEKIVVANWTPIYGPVTISIGVAMVETNTQQTFDEILANADKALYQSKANGRNQVSLYQIDGC</sequence>
<evidence type="ECO:0000256" key="4">
    <source>
        <dbReference type="SAM" id="Phobius"/>
    </source>
</evidence>
<dbReference type="InterPro" id="IPR029787">
    <property type="entry name" value="Nucleotide_cyclase"/>
</dbReference>
<evidence type="ECO:0000313" key="7">
    <source>
        <dbReference type="Proteomes" id="UP000189475"/>
    </source>
</evidence>
<evidence type="ECO:0000313" key="6">
    <source>
        <dbReference type="EMBL" id="SJL82576.1"/>
    </source>
</evidence>
<dbReference type="Gene3D" id="3.30.70.270">
    <property type="match status" value="1"/>
</dbReference>
<proteinExistence type="predicted"/>
<evidence type="ECO:0000256" key="1">
    <source>
        <dbReference type="ARBA" id="ARBA00001946"/>
    </source>
</evidence>
<name>A0A1R4B0X3_9VIBR</name>
<dbReference type="STRING" id="1918946.VPAL9027_00506"/>
<dbReference type="Proteomes" id="UP000189475">
    <property type="component" value="Unassembled WGS sequence"/>
</dbReference>
<dbReference type="GO" id="GO:0052621">
    <property type="term" value="F:diguanylate cyclase activity"/>
    <property type="evidence" value="ECO:0007669"/>
    <property type="project" value="UniProtKB-EC"/>
</dbReference>
<gene>
    <name evidence="6" type="primary">ycdT</name>
    <name evidence="6" type="ORF">VPAL9027_00506</name>
</gene>
<feature type="transmembrane region" description="Helical" evidence="4">
    <location>
        <begin position="185"/>
        <end position="208"/>
    </location>
</feature>
<feature type="transmembrane region" description="Helical" evidence="4">
    <location>
        <begin position="21"/>
        <end position="45"/>
    </location>
</feature>
<accession>A0A1R4B0X3</accession>
<feature type="transmembrane region" description="Helical" evidence="4">
    <location>
        <begin position="132"/>
        <end position="151"/>
    </location>
</feature>
<keyword evidence="4" id="KW-0812">Transmembrane</keyword>
<dbReference type="PANTHER" id="PTHR45138">
    <property type="entry name" value="REGULATORY COMPONENTS OF SENSORY TRANSDUCTION SYSTEM"/>
    <property type="match status" value="1"/>
</dbReference>
<dbReference type="Pfam" id="PF00990">
    <property type="entry name" value="GGDEF"/>
    <property type="match status" value="1"/>
</dbReference>
<dbReference type="InterPro" id="IPR050469">
    <property type="entry name" value="Diguanylate_Cyclase"/>
</dbReference>
<dbReference type="InterPro" id="IPR000160">
    <property type="entry name" value="GGDEF_dom"/>
</dbReference>
<dbReference type="SMART" id="SM00267">
    <property type="entry name" value="GGDEF"/>
    <property type="match status" value="1"/>
</dbReference>
<keyword evidence="6" id="KW-0548">Nucleotidyltransferase</keyword>
<keyword evidence="6" id="KW-0808">Transferase</keyword>
<feature type="transmembrane region" description="Helical" evidence="4">
    <location>
        <begin position="255"/>
        <end position="278"/>
    </location>
</feature>
<feature type="transmembrane region" description="Helical" evidence="4">
    <location>
        <begin position="228"/>
        <end position="249"/>
    </location>
</feature>
<dbReference type="PROSITE" id="PS50887">
    <property type="entry name" value="GGDEF"/>
    <property type="match status" value="1"/>
</dbReference>
<dbReference type="PANTHER" id="PTHR45138:SF9">
    <property type="entry name" value="DIGUANYLATE CYCLASE DGCM-RELATED"/>
    <property type="match status" value="1"/>
</dbReference>
<dbReference type="OrthoDB" id="9759607at2"/>
<reference evidence="6 7" key="1">
    <citation type="submission" date="2017-02" db="EMBL/GenBank/DDBJ databases">
        <authorList>
            <person name="Peterson S.W."/>
        </authorList>
    </citation>
    <scope>NUCLEOTIDE SEQUENCE [LARGE SCALE GENOMIC DNA]</scope>
    <source>
        <strain evidence="6 7">CECT 9027</strain>
    </source>
</reference>
<evidence type="ECO:0000256" key="2">
    <source>
        <dbReference type="ARBA" id="ARBA00012528"/>
    </source>
</evidence>
<dbReference type="FunFam" id="3.30.70.270:FF:000001">
    <property type="entry name" value="Diguanylate cyclase domain protein"/>
    <property type="match status" value="1"/>
</dbReference>
<dbReference type="CDD" id="cd01949">
    <property type="entry name" value="GGDEF"/>
    <property type="match status" value="1"/>
</dbReference>
<feature type="transmembrane region" description="Helical" evidence="4">
    <location>
        <begin position="57"/>
        <end position="76"/>
    </location>
</feature>
<organism evidence="6 7">
    <name type="scientific">Vibrio palustris</name>
    <dbReference type="NCBI Taxonomy" id="1918946"/>
    <lineage>
        <taxon>Bacteria</taxon>
        <taxon>Pseudomonadati</taxon>
        <taxon>Pseudomonadota</taxon>
        <taxon>Gammaproteobacteria</taxon>
        <taxon>Vibrionales</taxon>
        <taxon>Vibrionaceae</taxon>
        <taxon>Vibrio</taxon>
    </lineage>
</organism>
<feature type="domain" description="GGDEF" evidence="5">
    <location>
        <begin position="326"/>
        <end position="461"/>
    </location>
</feature>
<dbReference type="SUPFAM" id="SSF55073">
    <property type="entry name" value="Nucleotide cyclase"/>
    <property type="match status" value="1"/>
</dbReference>
<evidence type="ECO:0000259" key="5">
    <source>
        <dbReference type="PROSITE" id="PS50887"/>
    </source>
</evidence>
<keyword evidence="4" id="KW-0472">Membrane</keyword>
<feature type="transmembrane region" description="Helical" evidence="4">
    <location>
        <begin position="158"/>
        <end position="179"/>
    </location>
</feature>
<feature type="transmembrane region" description="Helical" evidence="4">
    <location>
        <begin position="88"/>
        <end position="106"/>
    </location>
</feature>
<keyword evidence="7" id="KW-1185">Reference proteome</keyword>
<dbReference type="EC" id="2.7.7.65" evidence="2"/>
<dbReference type="NCBIfam" id="TIGR00254">
    <property type="entry name" value="GGDEF"/>
    <property type="match status" value="1"/>
</dbReference>
<evidence type="ECO:0000256" key="3">
    <source>
        <dbReference type="ARBA" id="ARBA00034247"/>
    </source>
</evidence>
<dbReference type="EMBL" id="FUFT01000002">
    <property type="protein sequence ID" value="SJL82576.1"/>
    <property type="molecule type" value="Genomic_DNA"/>
</dbReference>